<proteinExistence type="predicted"/>
<dbReference type="InterPro" id="IPR011990">
    <property type="entry name" value="TPR-like_helical_dom_sf"/>
</dbReference>
<dbReference type="Gene3D" id="1.25.40.10">
    <property type="entry name" value="Tetratricopeptide repeat domain"/>
    <property type="match status" value="1"/>
</dbReference>
<comment type="caution">
    <text evidence="2">The sequence shown here is derived from an EMBL/GenBank/DDBJ whole genome shotgun (WGS) entry which is preliminary data.</text>
</comment>
<dbReference type="PANTHER" id="PTHR21581:SF6">
    <property type="entry name" value="TRAFFICKING PROTEIN PARTICLE COMPLEX SUBUNIT 12"/>
    <property type="match status" value="1"/>
</dbReference>
<dbReference type="EMBL" id="MU253768">
    <property type="protein sequence ID" value="KAG9247588.1"/>
    <property type="molecule type" value="Genomic_DNA"/>
</dbReference>
<keyword evidence="3" id="KW-1185">Reference proteome</keyword>
<dbReference type="GO" id="GO:0005794">
    <property type="term" value="C:Golgi apparatus"/>
    <property type="evidence" value="ECO:0007669"/>
    <property type="project" value="TreeGrafter"/>
</dbReference>
<dbReference type="AlphaFoldDB" id="A0A9P8CHT2"/>
<feature type="region of interest" description="Disordered" evidence="1">
    <location>
        <begin position="1"/>
        <end position="109"/>
    </location>
</feature>
<reference evidence="2" key="1">
    <citation type="journal article" date="2021" name="IMA Fungus">
        <title>Genomic characterization of three marine fungi, including Emericellopsis atlantica sp. nov. with signatures of a generalist lifestyle and marine biomass degradation.</title>
        <authorList>
            <person name="Hagestad O.C."/>
            <person name="Hou L."/>
            <person name="Andersen J.H."/>
            <person name="Hansen E.H."/>
            <person name="Altermark B."/>
            <person name="Li C."/>
            <person name="Kuhnert E."/>
            <person name="Cox R.J."/>
            <person name="Crous P.W."/>
            <person name="Spatafora J.W."/>
            <person name="Lail K."/>
            <person name="Amirebrahimi M."/>
            <person name="Lipzen A."/>
            <person name="Pangilinan J."/>
            <person name="Andreopoulos W."/>
            <person name="Hayes R.D."/>
            <person name="Ng V."/>
            <person name="Grigoriev I.V."/>
            <person name="Jackson S.A."/>
            <person name="Sutton T.D.S."/>
            <person name="Dobson A.D.W."/>
            <person name="Rama T."/>
        </authorList>
    </citation>
    <scope>NUCLEOTIDE SEQUENCE</scope>
    <source>
        <strain evidence="2">TRa3180A</strain>
    </source>
</reference>
<organism evidence="2 3">
    <name type="scientific">Calycina marina</name>
    <dbReference type="NCBI Taxonomy" id="1763456"/>
    <lineage>
        <taxon>Eukaryota</taxon>
        <taxon>Fungi</taxon>
        <taxon>Dikarya</taxon>
        <taxon>Ascomycota</taxon>
        <taxon>Pezizomycotina</taxon>
        <taxon>Leotiomycetes</taxon>
        <taxon>Helotiales</taxon>
        <taxon>Pezizellaceae</taxon>
        <taxon>Calycina</taxon>
    </lineage>
</organism>
<dbReference type="PANTHER" id="PTHR21581">
    <property type="entry name" value="D-ALANYL-D-ALANINE CARBOXYPEPTIDASE"/>
    <property type="match status" value="1"/>
</dbReference>
<dbReference type="Proteomes" id="UP000887226">
    <property type="component" value="Unassembled WGS sequence"/>
</dbReference>
<protein>
    <recommendedName>
        <fullName evidence="4">Tetratricopeptide repeat protein 15</fullName>
    </recommendedName>
</protein>
<sequence>MTSSATDADGKRGSRHERHGSGKASLVRQTTKGPLDHDEPLATNHPLSPQISSSRLTPSQSQLLSPTALTSSQSQFATQSRQHSPSPLHKASPRLPSPQPSNLSSNTSFKTAHSTLSTMYPTLTPAKDFSYLLRPEIYHPLSQLDVPPPFRISSLQPDPATPLPELVAQGHFRSAAIKAAQLLTSSGIASSDYKHIFDLVYTRLSCLTLCGQSKLASQEVKALEDLNNTYYVDQESGVHLVPWELRVFAVRLQAIGFNDARRGVMGYYDLARDARLILTTLKKSLTEALERSEEVAIWETRLQELGLAVASALIEMEDLNDAARHLKSLSPIPSASRDLALQKALLWLLIGDIDAAKTCVSSSEAHNIRNNKMIQALGFIADSDPASSVPIWEELITSHAEDAAMYRQNLAVCHLYLGQMSSARTVFEELIDNGHNFHALTFNLSTLYELCTERGRSLKIGLAERVAETVRGTAARHKDEYGWEKINSDFKL</sequence>
<gene>
    <name evidence="2" type="ORF">BJ878DRAFT_491857</name>
</gene>
<evidence type="ECO:0000313" key="3">
    <source>
        <dbReference type="Proteomes" id="UP000887226"/>
    </source>
</evidence>
<evidence type="ECO:0000313" key="2">
    <source>
        <dbReference type="EMBL" id="KAG9247588.1"/>
    </source>
</evidence>
<dbReference type="GO" id="GO:0030008">
    <property type="term" value="C:TRAPP complex"/>
    <property type="evidence" value="ECO:0007669"/>
    <property type="project" value="TreeGrafter"/>
</dbReference>
<dbReference type="SUPFAM" id="SSF48452">
    <property type="entry name" value="TPR-like"/>
    <property type="match status" value="1"/>
</dbReference>
<evidence type="ECO:0008006" key="4">
    <source>
        <dbReference type="Google" id="ProtNLM"/>
    </source>
</evidence>
<accession>A0A9P8CHT2</accession>
<dbReference type="OrthoDB" id="428342at2759"/>
<name>A0A9P8CHT2_9HELO</name>
<evidence type="ECO:0000256" key="1">
    <source>
        <dbReference type="SAM" id="MobiDB-lite"/>
    </source>
</evidence>
<feature type="compositionally biased region" description="Polar residues" evidence="1">
    <location>
        <begin position="45"/>
        <end position="85"/>
    </location>
</feature>